<comment type="caution">
    <text evidence="7">The sequence shown here is derived from an EMBL/GenBank/DDBJ whole genome shotgun (WGS) entry which is preliminary data.</text>
</comment>
<dbReference type="InterPro" id="IPR004254">
    <property type="entry name" value="AdipoR/HlyIII-related"/>
</dbReference>
<proteinExistence type="predicted"/>
<evidence type="ECO:0000313" key="7">
    <source>
        <dbReference type="EMBL" id="KFI71638.1"/>
    </source>
</evidence>
<gene>
    <name evidence="7" type="ORF">BMERY_1151</name>
</gene>
<keyword evidence="2 6" id="KW-0812">Transmembrane</keyword>
<evidence type="ECO:0000256" key="5">
    <source>
        <dbReference type="PIRSR" id="PIRSR604254-1"/>
    </source>
</evidence>
<keyword evidence="5" id="KW-0862">Zinc</keyword>
<organism evidence="7 8">
    <name type="scientific">Bifidobacterium merycicum</name>
    <dbReference type="NCBI Taxonomy" id="78345"/>
    <lineage>
        <taxon>Bacteria</taxon>
        <taxon>Bacillati</taxon>
        <taxon>Actinomycetota</taxon>
        <taxon>Actinomycetes</taxon>
        <taxon>Bifidobacteriales</taxon>
        <taxon>Bifidobacteriaceae</taxon>
        <taxon>Bifidobacterium</taxon>
    </lineage>
</organism>
<protein>
    <submittedName>
        <fullName evidence="7">Hemolysin III-like membrane protein</fullName>
    </submittedName>
</protein>
<dbReference type="EMBL" id="JGZC01000001">
    <property type="protein sequence ID" value="KFI71638.1"/>
    <property type="molecule type" value="Genomic_DNA"/>
</dbReference>
<feature type="transmembrane region" description="Helical" evidence="6">
    <location>
        <begin position="210"/>
        <end position="229"/>
    </location>
</feature>
<dbReference type="PANTHER" id="PTHR20855">
    <property type="entry name" value="ADIPOR/PROGESTIN RECEPTOR-RELATED"/>
    <property type="match status" value="1"/>
</dbReference>
<feature type="transmembrane region" description="Helical" evidence="6">
    <location>
        <begin position="235"/>
        <end position="257"/>
    </location>
</feature>
<evidence type="ECO:0000256" key="2">
    <source>
        <dbReference type="ARBA" id="ARBA00022692"/>
    </source>
</evidence>
<dbReference type="PANTHER" id="PTHR20855:SF3">
    <property type="entry name" value="LD03007P"/>
    <property type="match status" value="1"/>
</dbReference>
<sequence length="328" mass="36366">MSLDFPLTYGIVGYGCVTNLGGSTMSEREESEIERKQAAVTDAHEQAIRSKADGARARARLKAEKIRLKAEAKAAHTIAKGEIKAAKIEGIELPELEKKNKKPRKIRYDVHGRPKPAMRGWIHAVAAPLSLAAGIVLICLAKQPGLKWACAVFMVSSLILFTNSAAYHLGDWNPKVTDMLRRIDHVNIFLLIAGTYTPVSFALQPFWRNLVIISMWVCTAIAIIIHGVWINAPRWLYTLVYVIFGIYGLAYMALFWTSPVAGPAVTILIIAGGVCYITGAIVYARRKPDPWPRVFGFHEIFHCGTVAGYACHMVAIYMVIVNMWTMVP</sequence>
<dbReference type="eggNOG" id="COG1272">
    <property type="taxonomic scope" value="Bacteria"/>
</dbReference>
<comment type="subcellular location">
    <subcellularLocation>
        <location evidence="1">Membrane</location>
        <topology evidence="1">Multi-pass membrane protein</topology>
    </subcellularLocation>
</comment>
<feature type="transmembrane region" description="Helical" evidence="6">
    <location>
        <begin position="306"/>
        <end position="327"/>
    </location>
</feature>
<accession>A0A087BKT8</accession>
<feature type="binding site" evidence="5">
    <location>
        <position position="302"/>
    </location>
    <ligand>
        <name>Zn(2+)</name>
        <dbReference type="ChEBI" id="CHEBI:29105"/>
    </ligand>
</feature>
<dbReference type="Pfam" id="PF03006">
    <property type="entry name" value="HlyIII"/>
    <property type="match status" value="1"/>
</dbReference>
<dbReference type="Proteomes" id="UP000029060">
    <property type="component" value="Unassembled WGS sequence"/>
</dbReference>
<feature type="binding site" evidence="5">
    <location>
        <position position="298"/>
    </location>
    <ligand>
        <name>Zn(2+)</name>
        <dbReference type="ChEBI" id="CHEBI:29105"/>
    </ligand>
</feature>
<dbReference type="AlphaFoldDB" id="A0A087BKT8"/>
<feature type="transmembrane region" description="Helical" evidence="6">
    <location>
        <begin position="148"/>
        <end position="166"/>
    </location>
</feature>
<keyword evidence="8" id="KW-1185">Reference proteome</keyword>
<feature type="binding site" evidence="5">
    <location>
        <position position="168"/>
    </location>
    <ligand>
        <name>Zn(2+)</name>
        <dbReference type="ChEBI" id="CHEBI:29105"/>
    </ligand>
</feature>
<evidence type="ECO:0000256" key="4">
    <source>
        <dbReference type="ARBA" id="ARBA00023136"/>
    </source>
</evidence>
<evidence type="ECO:0000313" key="8">
    <source>
        <dbReference type="Proteomes" id="UP000029060"/>
    </source>
</evidence>
<evidence type="ECO:0000256" key="3">
    <source>
        <dbReference type="ARBA" id="ARBA00022989"/>
    </source>
</evidence>
<keyword evidence="4 6" id="KW-0472">Membrane</keyword>
<dbReference type="GO" id="GO:0016020">
    <property type="term" value="C:membrane"/>
    <property type="evidence" value="ECO:0007669"/>
    <property type="project" value="UniProtKB-SubCell"/>
</dbReference>
<keyword evidence="5" id="KW-0479">Metal-binding</keyword>
<feature type="transmembrane region" description="Helical" evidence="6">
    <location>
        <begin position="264"/>
        <end position="286"/>
    </location>
</feature>
<keyword evidence="3 6" id="KW-1133">Transmembrane helix</keyword>
<dbReference type="GO" id="GO:0046872">
    <property type="term" value="F:metal ion binding"/>
    <property type="evidence" value="ECO:0007669"/>
    <property type="project" value="UniProtKB-KW"/>
</dbReference>
<reference evidence="7 8" key="1">
    <citation type="submission" date="2014-03" db="EMBL/GenBank/DDBJ databases">
        <title>Genomics of Bifidobacteria.</title>
        <authorList>
            <person name="Ventura M."/>
            <person name="Milani C."/>
            <person name="Lugli G.A."/>
        </authorList>
    </citation>
    <scope>NUCLEOTIDE SEQUENCE [LARGE SCALE GENOMIC DNA]</scope>
    <source>
        <strain evidence="7 8">LMG 11341</strain>
    </source>
</reference>
<name>A0A087BKT8_9BIFI</name>
<feature type="transmembrane region" description="Helical" evidence="6">
    <location>
        <begin position="121"/>
        <end position="141"/>
    </location>
</feature>
<evidence type="ECO:0000256" key="6">
    <source>
        <dbReference type="SAM" id="Phobius"/>
    </source>
</evidence>
<evidence type="ECO:0000256" key="1">
    <source>
        <dbReference type="ARBA" id="ARBA00004141"/>
    </source>
</evidence>